<evidence type="ECO:0000256" key="2">
    <source>
        <dbReference type="ARBA" id="ARBA00022475"/>
    </source>
</evidence>
<dbReference type="OrthoDB" id="45037at2"/>
<evidence type="ECO:0000256" key="6">
    <source>
        <dbReference type="SAM" id="Phobius"/>
    </source>
</evidence>
<gene>
    <name evidence="7" type="ORF">TICRE_14630</name>
</gene>
<comment type="subcellular location">
    <subcellularLocation>
        <location evidence="1">Cell membrane</location>
        <topology evidence="1">Multi-pass membrane protein</topology>
    </subcellularLocation>
</comment>
<dbReference type="InterPro" id="IPR001851">
    <property type="entry name" value="ABC_transp_permease"/>
</dbReference>
<feature type="transmembrane region" description="Helical" evidence="6">
    <location>
        <begin position="140"/>
        <end position="159"/>
    </location>
</feature>
<protein>
    <submittedName>
        <fullName evidence="7">Branched-chain amino acid transport system / permease component</fullName>
    </submittedName>
</protein>
<sequence length="355" mass="37970">MVKRRTFITTKSPNKYINLLLTTLVSILIGAVIMLALGHNPIEAYIQLFKGAFVGKLNLGTTLQKFAPLLLTSLAFATAARAGVFNVGVEGELYLGAIAAAWIGYTFTSLPGPILILLCMVVAALVGAAWSYIPSSLKAYLGVNEVCVTILMNYVALYITSYLVNGPLSAKTGVPQTPTVAAGAKLAQFMKPSQANMGLFIAIGVAVLVYWILNKSTLGYKFTTVGLNPLHAEYIGIKPEKSIINSMFLSGAIGGIAGAIEVLGTYGYFLDNFSSGMAFDGMLAALIVKNDIKMVPFMAFFLAVLKSGALGMERYTGVPKSVVDTIIAVFIIFATMEALFAFLQKRKAKLVEEQI</sequence>
<feature type="transmembrane region" description="Helical" evidence="6">
    <location>
        <begin position="195"/>
        <end position="213"/>
    </location>
</feature>
<evidence type="ECO:0000256" key="4">
    <source>
        <dbReference type="ARBA" id="ARBA00022989"/>
    </source>
</evidence>
<keyword evidence="2" id="KW-1003">Cell membrane</keyword>
<dbReference type="PANTHER" id="PTHR47089:SF1">
    <property type="entry name" value="GUANOSINE ABC TRANSPORTER PERMEASE PROTEIN NUPP"/>
    <property type="match status" value="1"/>
</dbReference>
<comment type="caution">
    <text evidence="7">The sequence shown here is derived from an EMBL/GenBank/DDBJ whole genome shotgun (WGS) entry which is preliminary data.</text>
</comment>
<feature type="transmembrane region" description="Helical" evidence="6">
    <location>
        <begin position="114"/>
        <end position="133"/>
    </location>
</feature>
<reference evidence="7 8" key="1">
    <citation type="submission" date="2016-02" db="EMBL/GenBank/DDBJ databases">
        <title>Genome sequence of Tissierella creatinophila DSM 6911.</title>
        <authorList>
            <person name="Poehlein A."/>
            <person name="Daniel R."/>
        </authorList>
    </citation>
    <scope>NUCLEOTIDE SEQUENCE [LARGE SCALE GENOMIC DNA]</scope>
    <source>
        <strain evidence="7 8">DSM 6911</strain>
    </source>
</reference>
<dbReference type="GO" id="GO:0005886">
    <property type="term" value="C:plasma membrane"/>
    <property type="evidence" value="ECO:0007669"/>
    <property type="project" value="UniProtKB-SubCell"/>
</dbReference>
<organism evidence="7 8">
    <name type="scientific">Tissierella creatinophila DSM 6911</name>
    <dbReference type="NCBI Taxonomy" id="1123403"/>
    <lineage>
        <taxon>Bacteria</taxon>
        <taxon>Bacillati</taxon>
        <taxon>Bacillota</taxon>
        <taxon>Tissierellia</taxon>
        <taxon>Tissierellales</taxon>
        <taxon>Tissierellaceae</taxon>
        <taxon>Tissierella</taxon>
    </lineage>
</organism>
<keyword evidence="5 6" id="KW-0472">Membrane</keyword>
<evidence type="ECO:0000256" key="3">
    <source>
        <dbReference type="ARBA" id="ARBA00022692"/>
    </source>
</evidence>
<feature type="transmembrane region" description="Helical" evidence="6">
    <location>
        <begin position="16"/>
        <end position="37"/>
    </location>
</feature>
<keyword evidence="8" id="KW-1185">Reference proteome</keyword>
<dbReference type="GO" id="GO:0022857">
    <property type="term" value="F:transmembrane transporter activity"/>
    <property type="evidence" value="ECO:0007669"/>
    <property type="project" value="InterPro"/>
</dbReference>
<proteinExistence type="predicted"/>
<feature type="transmembrane region" description="Helical" evidence="6">
    <location>
        <begin position="243"/>
        <end position="260"/>
    </location>
</feature>
<feature type="transmembrane region" description="Helical" evidence="6">
    <location>
        <begin position="91"/>
        <end position="108"/>
    </location>
</feature>
<keyword evidence="4 6" id="KW-1133">Transmembrane helix</keyword>
<accession>A0A1U7M5R8</accession>
<evidence type="ECO:0000256" key="5">
    <source>
        <dbReference type="ARBA" id="ARBA00023136"/>
    </source>
</evidence>
<dbReference type="PANTHER" id="PTHR47089">
    <property type="entry name" value="ABC TRANSPORTER, PERMEASE PROTEIN"/>
    <property type="match status" value="1"/>
</dbReference>
<dbReference type="AlphaFoldDB" id="A0A1U7M5R8"/>
<evidence type="ECO:0000313" key="8">
    <source>
        <dbReference type="Proteomes" id="UP000186112"/>
    </source>
</evidence>
<dbReference type="CDD" id="cd06580">
    <property type="entry name" value="TM_PBP1_transp_TpRbsC_like"/>
    <property type="match status" value="1"/>
</dbReference>
<dbReference type="Proteomes" id="UP000186112">
    <property type="component" value="Unassembled WGS sequence"/>
</dbReference>
<evidence type="ECO:0000313" key="7">
    <source>
        <dbReference type="EMBL" id="OLS02662.1"/>
    </source>
</evidence>
<dbReference type="EMBL" id="LTDM01000022">
    <property type="protein sequence ID" value="OLS02662.1"/>
    <property type="molecule type" value="Genomic_DNA"/>
</dbReference>
<dbReference type="RefSeq" id="WP_075726608.1">
    <property type="nucleotide sequence ID" value="NZ_LTDM01000022.1"/>
</dbReference>
<feature type="transmembrane region" description="Helical" evidence="6">
    <location>
        <begin position="325"/>
        <end position="343"/>
    </location>
</feature>
<name>A0A1U7M5R8_TISCR</name>
<keyword evidence="3 6" id="KW-0812">Transmembrane</keyword>
<evidence type="ECO:0000256" key="1">
    <source>
        <dbReference type="ARBA" id="ARBA00004651"/>
    </source>
</evidence>
<dbReference type="Pfam" id="PF02653">
    <property type="entry name" value="BPD_transp_2"/>
    <property type="match status" value="1"/>
</dbReference>